<reference evidence="5" key="1">
    <citation type="submission" date="2020-06" db="EMBL/GenBank/DDBJ databases">
        <authorList>
            <person name="Li T."/>
            <person name="Hu X."/>
            <person name="Zhang T."/>
            <person name="Song X."/>
            <person name="Zhang H."/>
            <person name="Dai N."/>
            <person name="Sheng W."/>
            <person name="Hou X."/>
            <person name="Wei L."/>
        </authorList>
    </citation>
    <scope>NUCLEOTIDE SEQUENCE</scope>
    <source>
        <strain evidence="5">K16</strain>
        <tissue evidence="5">Leaf</tissue>
    </source>
</reference>
<dbReference type="Pfam" id="PF00201">
    <property type="entry name" value="UDPGT"/>
    <property type="match status" value="1"/>
</dbReference>
<accession>A0AAE1WN86</accession>
<reference evidence="5" key="2">
    <citation type="journal article" date="2024" name="Plant">
        <title>Genomic evolution and insights into agronomic trait innovations of Sesamum species.</title>
        <authorList>
            <person name="Miao H."/>
            <person name="Wang L."/>
            <person name="Qu L."/>
            <person name="Liu H."/>
            <person name="Sun Y."/>
            <person name="Le M."/>
            <person name="Wang Q."/>
            <person name="Wei S."/>
            <person name="Zheng Y."/>
            <person name="Lin W."/>
            <person name="Duan Y."/>
            <person name="Cao H."/>
            <person name="Xiong S."/>
            <person name="Wang X."/>
            <person name="Wei L."/>
            <person name="Li C."/>
            <person name="Ma Q."/>
            <person name="Ju M."/>
            <person name="Zhao R."/>
            <person name="Li G."/>
            <person name="Mu C."/>
            <person name="Tian Q."/>
            <person name="Mei H."/>
            <person name="Zhang T."/>
            <person name="Gao T."/>
            <person name="Zhang H."/>
        </authorList>
    </citation>
    <scope>NUCLEOTIDE SEQUENCE</scope>
    <source>
        <strain evidence="5">K16</strain>
    </source>
</reference>
<gene>
    <name evidence="5" type="ORF">Sango_1478600</name>
</gene>
<comment type="caution">
    <text evidence="5">The sequence shown here is derived from an EMBL/GenBank/DDBJ whole genome shotgun (WGS) entry which is preliminary data.</text>
</comment>
<proteinExistence type="inferred from homology"/>
<evidence type="ECO:0000313" key="6">
    <source>
        <dbReference type="Proteomes" id="UP001289374"/>
    </source>
</evidence>
<evidence type="ECO:0000256" key="1">
    <source>
        <dbReference type="ARBA" id="ARBA00009995"/>
    </source>
</evidence>
<sequence length="430" mass="47008">MAPGHSIPMIDMAKLLAKHGVSITVIVTPLNSTRFSSVIDRAVRSGLSIRLLQIRFPGSEAGLPPGCESADSLPSYSLIRNFFVAINLLQKPLEEMLKGLDPSPSCIICDKHIPWTADTIEFTRLQLPGLLNPGSMDIGDFREQVRKTESLAHGVVVNSFEELEKSYVDEFRKVKGGKVWSIGPLSLCSTDNLDKAQRGNQASIDTEQCLKWLDNRDPGSVVYACLGSLGRLSPGQFIELAVGLESSTHPFILVVKGGSRSEEIEKWIQDDGFEERTKERGLLIRGWAPQVLILSHPCVGGFLTHCGWNSTLEGISAALPMITWPIFAEQFLNEKLVVQILGTGVGVGAQTVTHLGEYEKDENKATRDGIKSAIERVMDKGKEGSERRKRAQELGVMAKRSAEVGGSSYLNVTMLIQEIAQLGKTKKGIA</sequence>
<evidence type="ECO:0000313" key="5">
    <source>
        <dbReference type="EMBL" id="KAK4396420.1"/>
    </source>
</evidence>
<dbReference type="FunFam" id="3.40.50.2000:FF:000047">
    <property type="entry name" value="Glycosyltransferase"/>
    <property type="match status" value="1"/>
</dbReference>
<protein>
    <recommendedName>
        <fullName evidence="4">Glycosyltransferase</fullName>
        <ecNumber evidence="4">2.4.1.-</ecNumber>
    </recommendedName>
</protein>
<dbReference type="InterPro" id="IPR035595">
    <property type="entry name" value="UDP_glycos_trans_CS"/>
</dbReference>
<dbReference type="PANTHER" id="PTHR48047">
    <property type="entry name" value="GLYCOSYLTRANSFERASE"/>
    <property type="match status" value="1"/>
</dbReference>
<evidence type="ECO:0000256" key="3">
    <source>
        <dbReference type="RuleBase" id="RU003718"/>
    </source>
</evidence>
<dbReference type="CDD" id="cd03784">
    <property type="entry name" value="GT1_Gtf-like"/>
    <property type="match status" value="1"/>
</dbReference>
<keyword evidence="6" id="KW-1185">Reference proteome</keyword>
<dbReference type="Proteomes" id="UP001289374">
    <property type="component" value="Unassembled WGS sequence"/>
</dbReference>
<evidence type="ECO:0000256" key="4">
    <source>
        <dbReference type="RuleBase" id="RU362057"/>
    </source>
</evidence>
<keyword evidence="2 3" id="KW-0808">Transferase</keyword>
<dbReference type="SUPFAM" id="SSF53756">
    <property type="entry name" value="UDP-Glycosyltransferase/glycogen phosphorylase"/>
    <property type="match status" value="1"/>
</dbReference>
<keyword evidence="3" id="KW-0328">Glycosyltransferase</keyword>
<dbReference type="PANTHER" id="PTHR48047:SF182">
    <property type="entry name" value="GLYCOSYLTRANSFERASE"/>
    <property type="match status" value="1"/>
</dbReference>
<dbReference type="AlphaFoldDB" id="A0AAE1WN86"/>
<comment type="similarity">
    <text evidence="1 3">Belongs to the UDP-glycosyltransferase family.</text>
</comment>
<dbReference type="GO" id="GO:0035251">
    <property type="term" value="F:UDP-glucosyltransferase activity"/>
    <property type="evidence" value="ECO:0007669"/>
    <property type="project" value="TreeGrafter"/>
</dbReference>
<name>A0AAE1WN86_9LAMI</name>
<dbReference type="InterPro" id="IPR002213">
    <property type="entry name" value="UDP_glucos_trans"/>
</dbReference>
<dbReference type="Gene3D" id="3.40.50.2000">
    <property type="entry name" value="Glycogen Phosphorylase B"/>
    <property type="match status" value="3"/>
</dbReference>
<dbReference type="PROSITE" id="PS00375">
    <property type="entry name" value="UDPGT"/>
    <property type="match status" value="1"/>
</dbReference>
<organism evidence="5 6">
    <name type="scientific">Sesamum angolense</name>
    <dbReference type="NCBI Taxonomy" id="2727404"/>
    <lineage>
        <taxon>Eukaryota</taxon>
        <taxon>Viridiplantae</taxon>
        <taxon>Streptophyta</taxon>
        <taxon>Embryophyta</taxon>
        <taxon>Tracheophyta</taxon>
        <taxon>Spermatophyta</taxon>
        <taxon>Magnoliopsida</taxon>
        <taxon>eudicotyledons</taxon>
        <taxon>Gunneridae</taxon>
        <taxon>Pentapetalae</taxon>
        <taxon>asterids</taxon>
        <taxon>lamiids</taxon>
        <taxon>Lamiales</taxon>
        <taxon>Pedaliaceae</taxon>
        <taxon>Sesamum</taxon>
    </lineage>
</organism>
<evidence type="ECO:0000256" key="2">
    <source>
        <dbReference type="ARBA" id="ARBA00022679"/>
    </source>
</evidence>
<dbReference type="EMBL" id="JACGWL010000008">
    <property type="protein sequence ID" value="KAK4396420.1"/>
    <property type="molecule type" value="Genomic_DNA"/>
</dbReference>
<dbReference type="EC" id="2.4.1.-" evidence="4"/>